<dbReference type="Gene3D" id="3.30.240.20">
    <property type="entry name" value="bsu07140 like domains"/>
    <property type="match status" value="1"/>
</dbReference>
<dbReference type="AlphaFoldDB" id="A0A8T9T159"/>
<proteinExistence type="inferred from homology"/>
<evidence type="ECO:0000256" key="3">
    <source>
        <dbReference type="ARBA" id="ARBA00022475"/>
    </source>
</evidence>
<dbReference type="InterPro" id="IPR023090">
    <property type="entry name" value="UPF0702_alpha/beta_dom_sf"/>
</dbReference>
<evidence type="ECO:0000256" key="5">
    <source>
        <dbReference type="ARBA" id="ARBA00022989"/>
    </source>
</evidence>
<feature type="domain" description="YetF C-terminal" evidence="8">
    <location>
        <begin position="104"/>
        <end position="175"/>
    </location>
</feature>
<evidence type="ECO:0000256" key="1">
    <source>
        <dbReference type="ARBA" id="ARBA00004651"/>
    </source>
</evidence>
<feature type="transmembrane region" description="Helical" evidence="7">
    <location>
        <begin position="23"/>
        <end position="41"/>
    </location>
</feature>
<comment type="similarity">
    <text evidence="2">Belongs to the UPF0702 family.</text>
</comment>
<evidence type="ECO:0000259" key="8">
    <source>
        <dbReference type="Pfam" id="PF04239"/>
    </source>
</evidence>
<organism evidence="9 10">
    <name type="scientific">Hymenobacter aerilatus</name>
    <dbReference type="NCBI Taxonomy" id="2932251"/>
    <lineage>
        <taxon>Bacteria</taxon>
        <taxon>Pseudomonadati</taxon>
        <taxon>Bacteroidota</taxon>
        <taxon>Cytophagia</taxon>
        <taxon>Cytophagales</taxon>
        <taxon>Hymenobacteraceae</taxon>
        <taxon>Hymenobacter</taxon>
    </lineage>
</organism>
<dbReference type="Pfam" id="PF04239">
    <property type="entry name" value="DUF421"/>
    <property type="match status" value="1"/>
</dbReference>
<dbReference type="PANTHER" id="PTHR34582">
    <property type="entry name" value="UPF0702 TRANSMEMBRANE PROTEIN YCAP"/>
    <property type="match status" value="1"/>
</dbReference>
<feature type="transmembrane region" description="Helical" evidence="7">
    <location>
        <begin position="78"/>
        <end position="96"/>
    </location>
</feature>
<evidence type="ECO:0000313" key="10">
    <source>
        <dbReference type="Proteomes" id="UP000829925"/>
    </source>
</evidence>
<dbReference type="Proteomes" id="UP000829925">
    <property type="component" value="Chromosome"/>
</dbReference>
<evidence type="ECO:0000313" key="9">
    <source>
        <dbReference type="EMBL" id="UOR07371.1"/>
    </source>
</evidence>
<dbReference type="GO" id="GO:0005886">
    <property type="term" value="C:plasma membrane"/>
    <property type="evidence" value="ECO:0007669"/>
    <property type="project" value="UniProtKB-SubCell"/>
</dbReference>
<dbReference type="InterPro" id="IPR007353">
    <property type="entry name" value="DUF421"/>
</dbReference>
<keyword evidence="10" id="KW-1185">Reference proteome</keyword>
<gene>
    <name evidence="9" type="ORF">MUN82_09785</name>
</gene>
<feature type="transmembrane region" description="Helical" evidence="7">
    <location>
        <begin position="53"/>
        <end position="72"/>
    </location>
</feature>
<comment type="subcellular location">
    <subcellularLocation>
        <location evidence="1">Cell membrane</location>
        <topology evidence="1">Multi-pass membrane protein</topology>
    </subcellularLocation>
</comment>
<dbReference type="EMBL" id="CP095053">
    <property type="protein sequence ID" value="UOR07371.1"/>
    <property type="molecule type" value="Genomic_DNA"/>
</dbReference>
<accession>A0A8T9T159</accession>
<dbReference type="RefSeq" id="WP_245097065.1">
    <property type="nucleotide sequence ID" value="NZ_CP095053.1"/>
</dbReference>
<keyword evidence="6 7" id="KW-0472">Membrane</keyword>
<keyword evidence="4 7" id="KW-0812">Transmembrane</keyword>
<protein>
    <submittedName>
        <fullName evidence="9">DUF421 domain-containing protein</fullName>
    </submittedName>
</protein>
<evidence type="ECO:0000256" key="2">
    <source>
        <dbReference type="ARBA" id="ARBA00006448"/>
    </source>
</evidence>
<keyword evidence="5 7" id="KW-1133">Transmembrane helix</keyword>
<dbReference type="KEGG" id="haei:MUN82_09785"/>
<reference evidence="9 10" key="1">
    <citation type="submission" date="2022-04" db="EMBL/GenBank/DDBJ databases">
        <title>Hymenobacter sp. isolated from the air.</title>
        <authorList>
            <person name="Won M."/>
            <person name="Lee C.-M."/>
            <person name="Woen H.-Y."/>
            <person name="Kwon S.-W."/>
        </authorList>
    </citation>
    <scope>NUCLEOTIDE SEQUENCE [LARGE SCALE GENOMIC DNA]</scope>
    <source>
        <strain evidence="10">5413 J-13</strain>
    </source>
</reference>
<name>A0A8T9T159_9BACT</name>
<evidence type="ECO:0000256" key="4">
    <source>
        <dbReference type="ARBA" id="ARBA00022692"/>
    </source>
</evidence>
<evidence type="ECO:0000256" key="7">
    <source>
        <dbReference type="SAM" id="Phobius"/>
    </source>
</evidence>
<keyword evidence="3" id="KW-1003">Cell membrane</keyword>
<sequence length="233" mass="26142">MKKEEIEFMDWQRILLGNAPVEFLLEVVVRTCIIYVVLLLVMRLLGKRMNAQLTRIELAVMIMLGGIVSVGMEVPDRGLAHSALILVCTLLLFRFVNWLTFRYRQVELLTQGDLQILLVDGVLDWEAMRKANLSCAQLFASLRTEDIRHLGQLKRVYLETNGEFSLYRQAEPKPGLSVLPAPDVGLHQDAPRAEDLRACGHCGYTEPEPLPSPQSTTCPRCGASAWTYAVSAS</sequence>
<dbReference type="PANTHER" id="PTHR34582:SF6">
    <property type="entry name" value="UPF0702 TRANSMEMBRANE PROTEIN YCAP"/>
    <property type="match status" value="1"/>
</dbReference>
<evidence type="ECO:0000256" key="6">
    <source>
        <dbReference type="ARBA" id="ARBA00023136"/>
    </source>
</evidence>